<dbReference type="EMBL" id="CADCTO010000689">
    <property type="protein sequence ID" value="CAA9297805.1"/>
    <property type="molecule type" value="Genomic_DNA"/>
</dbReference>
<name>A0A6J4K6R1_9BACT</name>
<organism evidence="1">
    <name type="scientific">uncultured Armatimonadetes bacterium</name>
    <dbReference type="NCBI Taxonomy" id="157466"/>
    <lineage>
        <taxon>Bacteria</taxon>
        <taxon>Bacillati</taxon>
        <taxon>Armatimonadota</taxon>
        <taxon>environmental samples</taxon>
    </lineage>
</organism>
<sequence>MPVQRYTPRETARRGKEWYQRDIRSRVDIAENFGKMLIINVDTGEYEMNDDDLTATHRLLDKDPEAQLYGMRIGYPAAVKMGGAWPSRKA</sequence>
<evidence type="ECO:0000313" key="1">
    <source>
        <dbReference type="EMBL" id="CAA9297805.1"/>
    </source>
</evidence>
<gene>
    <name evidence="1" type="ORF">AVDCRST_MAG63-4930</name>
</gene>
<dbReference type="AlphaFoldDB" id="A0A6J4K6R1"/>
<reference evidence="1" key="1">
    <citation type="submission" date="2020-02" db="EMBL/GenBank/DDBJ databases">
        <authorList>
            <person name="Meier V. D."/>
        </authorList>
    </citation>
    <scope>NUCLEOTIDE SEQUENCE</scope>
    <source>
        <strain evidence="1">AVDCRST_MAG63</strain>
    </source>
</reference>
<proteinExistence type="predicted"/>
<accession>A0A6J4K6R1</accession>
<protein>
    <submittedName>
        <fullName evidence="1">Uncharacterized protein</fullName>
    </submittedName>
</protein>